<feature type="non-terminal residue" evidence="2">
    <location>
        <position position="1"/>
    </location>
</feature>
<feature type="non-terminal residue" evidence="2">
    <location>
        <position position="484"/>
    </location>
</feature>
<evidence type="ECO:0000256" key="1">
    <source>
        <dbReference type="SAM" id="MobiDB-lite"/>
    </source>
</evidence>
<accession>A0A8J4GVI6</accession>
<sequence>ARTAAEAAAEAAAATPSGGVGASASGQRAASIGPNLWQLVYRDRLVGWRGVLAVFRWLQLHGCPEAVSGSLHRQQLLLALRYLHINIGINAGSGGGGDGAMPTAAAAEAAAAADGPGLTAEAARSHQRLDHQPRVMEALAAELLLAAPDMVPCLLSLLSNDSGLVVELAAAGLADFLALDQARLDRERAAAEASGAEAAAAAAAAARTCGGGAAKEAKARSRLRGRSDEPSIAHLVQLSSNSGRSIAAQLRDGVRSPGIIKQVTRCLINLWVTPPVPRVLPLPPMMTQTAVSGAEPRRAAMPPLMGGVWQLQEYSARGDPLCLLHTIITFRRPSIAAPWVSDGGGYGGGSGCGRGLHGSSQPMRPPFPPPSQSSLIFPSAPVLPPPPSSSPSSASGPTHGSLDPHRMAYNVGAGTGLAGSPTGGVVSSGGGNGASSHRQSWVGERPAITAATATPYPRLPLVGPDGRPLGGTSAALVALSGGTG</sequence>
<feature type="region of interest" description="Disordered" evidence="1">
    <location>
        <begin position="350"/>
        <end position="468"/>
    </location>
</feature>
<dbReference type="AlphaFoldDB" id="A0A8J4GVI6"/>
<evidence type="ECO:0000313" key="2">
    <source>
        <dbReference type="EMBL" id="GIM14737.1"/>
    </source>
</evidence>
<comment type="caution">
    <text evidence="2">The sequence shown here is derived from an EMBL/GenBank/DDBJ whole genome shotgun (WGS) entry which is preliminary data.</text>
</comment>
<dbReference type="EMBL" id="BNCQ01000059">
    <property type="protein sequence ID" value="GIM14737.1"/>
    <property type="molecule type" value="Genomic_DNA"/>
</dbReference>
<proteinExistence type="predicted"/>
<gene>
    <name evidence="2" type="ORF">Vretimale_17553</name>
</gene>
<protein>
    <submittedName>
        <fullName evidence="2">Uncharacterized protein</fullName>
    </submittedName>
</protein>
<evidence type="ECO:0000313" key="3">
    <source>
        <dbReference type="Proteomes" id="UP000722791"/>
    </source>
</evidence>
<reference evidence="2" key="1">
    <citation type="journal article" date="2021" name="Proc. Natl. Acad. Sci. U.S.A.">
        <title>Three genomes in the algal genus Volvox reveal the fate of a haploid sex-determining region after a transition to homothallism.</title>
        <authorList>
            <person name="Yamamoto K."/>
            <person name="Hamaji T."/>
            <person name="Kawai-Toyooka H."/>
            <person name="Matsuzaki R."/>
            <person name="Takahashi F."/>
            <person name="Nishimura Y."/>
            <person name="Kawachi M."/>
            <person name="Noguchi H."/>
            <person name="Minakuchi Y."/>
            <person name="Umen J.G."/>
            <person name="Toyoda A."/>
            <person name="Nozaki H."/>
        </authorList>
    </citation>
    <scope>NUCLEOTIDE SEQUENCE</scope>
    <source>
        <strain evidence="2">NIES-3785</strain>
    </source>
</reference>
<dbReference type="Proteomes" id="UP000722791">
    <property type="component" value="Unassembled WGS sequence"/>
</dbReference>
<name>A0A8J4GVI6_9CHLO</name>
<organism evidence="2 3">
    <name type="scientific">Volvox reticuliferus</name>
    <dbReference type="NCBI Taxonomy" id="1737510"/>
    <lineage>
        <taxon>Eukaryota</taxon>
        <taxon>Viridiplantae</taxon>
        <taxon>Chlorophyta</taxon>
        <taxon>core chlorophytes</taxon>
        <taxon>Chlorophyceae</taxon>
        <taxon>CS clade</taxon>
        <taxon>Chlamydomonadales</taxon>
        <taxon>Volvocaceae</taxon>
        <taxon>Volvox</taxon>
    </lineage>
</organism>